<evidence type="ECO:0000313" key="2">
    <source>
        <dbReference type="EMBL" id="CAJ2511863.1"/>
    </source>
</evidence>
<name>A0AAI8VWS1_9PEZI</name>
<feature type="signal peptide" evidence="1">
    <location>
        <begin position="1"/>
        <end position="30"/>
    </location>
</feature>
<accession>A0AAI8VWS1</accession>
<dbReference type="Gene3D" id="3.40.390.10">
    <property type="entry name" value="Collagenase (Catalytic Domain)"/>
    <property type="match status" value="1"/>
</dbReference>
<keyword evidence="3" id="KW-1185">Reference proteome</keyword>
<dbReference type="GO" id="GO:0008237">
    <property type="term" value="F:metallopeptidase activity"/>
    <property type="evidence" value="ECO:0007669"/>
    <property type="project" value="InterPro"/>
</dbReference>
<dbReference type="EMBL" id="CAUWAG010000018">
    <property type="protein sequence ID" value="CAJ2511863.1"/>
    <property type="molecule type" value="Genomic_DNA"/>
</dbReference>
<proteinExistence type="predicted"/>
<gene>
    <name evidence="2" type="ORF">KHLLAP_LOCUS12331</name>
</gene>
<comment type="caution">
    <text evidence="2">The sequence shown here is derived from an EMBL/GenBank/DDBJ whole genome shotgun (WGS) entry which is preliminary data.</text>
</comment>
<sequence>MSLMLMFTSSVARLACLALLLGVLTPPVRGNIHSVFNIKSGTTDGGCDGTNIDAWFSDAQTLAASAAAGAAATDPDSRKYIETFFSIGPNDDPKQAGDPIRLVQQVLGGTTPPGGKPWLFCSSDWLKQKKWTDVAINARTGNPYANRRTIQQVLVKPKGEVPFWSEDLVEYVTGQPGDWCSKPGNSAATQDQTLPSTITLCVNNLPGHEGATLATIPLDPGDGVSISTLQVQSLNLFHEMFHLALGTQATNPETYDLLDITSHPTPVAVKNPESFTIYALAYHLGQITQYTFANTDSVRKPPPAVPKRAESVLDKDFLARFQADKERLPSNVWLA</sequence>
<keyword evidence="1" id="KW-0732">Signal</keyword>
<evidence type="ECO:0000256" key="1">
    <source>
        <dbReference type="SAM" id="SignalP"/>
    </source>
</evidence>
<organism evidence="2 3">
    <name type="scientific">Anthostomella pinea</name>
    <dbReference type="NCBI Taxonomy" id="933095"/>
    <lineage>
        <taxon>Eukaryota</taxon>
        <taxon>Fungi</taxon>
        <taxon>Dikarya</taxon>
        <taxon>Ascomycota</taxon>
        <taxon>Pezizomycotina</taxon>
        <taxon>Sordariomycetes</taxon>
        <taxon>Xylariomycetidae</taxon>
        <taxon>Xylariales</taxon>
        <taxon>Xylariaceae</taxon>
        <taxon>Anthostomella</taxon>
    </lineage>
</organism>
<dbReference type="AlphaFoldDB" id="A0AAI8VWS1"/>
<feature type="chain" id="PRO_5042601707" evidence="1">
    <location>
        <begin position="31"/>
        <end position="335"/>
    </location>
</feature>
<reference evidence="2" key="1">
    <citation type="submission" date="2023-10" db="EMBL/GenBank/DDBJ databases">
        <authorList>
            <person name="Hackl T."/>
        </authorList>
    </citation>
    <scope>NUCLEOTIDE SEQUENCE</scope>
</reference>
<dbReference type="InterPro" id="IPR024079">
    <property type="entry name" value="MetalloPept_cat_dom_sf"/>
</dbReference>
<protein>
    <submittedName>
        <fullName evidence="2">Uu.00g074880.m01.CDS01</fullName>
    </submittedName>
</protein>
<evidence type="ECO:0000313" key="3">
    <source>
        <dbReference type="Proteomes" id="UP001295740"/>
    </source>
</evidence>
<dbReference type="Proteomes" id="UP001295740">
    <property type="component" value="Unassembled WGS sequence"/>
</dbReference>